<dbReference type="Pfam" id="PF01663">
    <property type="entry name" value="Phosphodiest"/>
    <property type="match status" value="1"/>
</dbReference>
<gene>
    <name evidence="2" type="ORF">SNE40_012789</name>
</gene>
<keyword evidence="1" id="KW-0732">Signal</keyword>
<proteinExistence type="predicted"/>
<dbReference type="EMBL" id="JAZGQO010000009">
    <property type="protein sequence ID" value="KAK6177924.1"/>
    <property type="molecule type" value="Genomic_DNA"/>
</dbReference>
<reference evidence="2 3" key="1">
    <citation type="submission" date="2024-01" db="EMBL/GenBank/DDBJ databases">
        <title>The genome of the rayed Mediterranean limpet Patella caerulea (Linnaeus, 1758).</title>
        <authorList>
            <person name="Anh-Thu Weber A."/>
            <person name="Halstead-Nussloch G."/>
        </authorList>
    </citation>
    <scope>NUCLEOTIDE SEQUENCE [LARGE SCALE GENOMIC DNA]</scope>
    <source>
        <strain evidence="2">AATW-2023a</strain>
        <tissue evidence="2">Whole specimen</tissue>
    </source>
</reference>
<dbReference type="CDD" id="cd16018">
    <property type="entry name" value="Enpp"/>
    <property type="match status" value="1"/>
</dbReference>
<feature type="chain" id="PRO_5042989664" evidence="1">
    <location>
        <begin position="19"/>
        <end position="425"/>
    </location>
</feature>
<name>A0AAN8JLP1_PATCE</name>
<dbReference type="Gene3D" id="3.40.720.10">
    <property type="entry name" value="Alkaline Phosphatase, subunit A"/>
    <property type="match status" value="1"/>
</dbReference>
<dbReference type="SUPFAM" id="SSF53649">
    <property type="entry name" value="Alkaline phosphatase-like"/>
    <property type="match status" value="1"/>
</dbReference>
<evidence type="ECO:0000313" key="3">
    <source>
        <dbReference type="Proteomes" id="UP001347796"/>
    </source>
</evidence>
<dbReference type="InterPro" id="IPR002591">
    <property type="entry name" value="Phosphodiest/P_Trfase"/>
</dbReference>
<sequence>MIWNYIVLILCLPALSSGNERTKKVLLISMDGFRWDYLDMVPDLPNINKMAENGVKLQYVNNTFITTTFATHYSIATGLWEEHHGIVGNKMYDPVFNEKFSYGPNIEKWWNGGEPIWITATKQKLKTATYFWPGSEVEHQGFRPTFWKPYNKSVPFQERLDTVVSWFKNENVDMATLYFYEPDSTGHEHGPYSEEVQEKVRYMDGVLGDLISQLKEAGVLDTLNIILTSDHGMAAVNKTTRLIDISKYVNMSDIARIPDKGAIMQIDAVDGREEAVYNALKNAHPNMTVYLKNDIPEHFHFKNNRRIMPILAIASDGWLIDERASSGDLHGHHGYDNRLLVMRPIFLAQGPNFKKNMAAHSINSVDIYPMICELLDVIPAPHNGTLDIVSSFLNISPKGISGGNKREITLITLVVMTVLIPACIF</sequence>
<dbReference type="PANTHER" id="PTHR10151:SF120">
    <property type="entry name" value="BIS(5'-ADENOSYL)-TRIPHOSPHATASE"/>
    <property type="match status" value="1"/>
</dbReference>
<dbReference type="AlphaFoldDB" id="A0AAN8JLP1"/>
<dbReference type="InterPro" id="IPR017850">
    <property type="entry name" value="Alkaline_phosphatase_core_sf"/>
</dbReference>
<keyword evidence="3" id="KW-1185">Reference proteome</keyword>
<evidence type="ECO:0000256" key="1">
    <source>
        <dbReference type="SAM" id="SignalP"/>
    </source>
</evidence>
<dbReference type="Gene3D" id="3.30.1360.180">
    <property type="match status" value="1"/>
</dbReference>
<feature type="signal peptide" evidence="1">
    <location>
        <begin position="1"/>
        <end position="18"/>
    </location>
</feature>
<evidence type="ECO:0000313" key="2">
    <source>
        <dbReference type="EMBL" id="KAK6177924.1"/>
    </source>
</evidence>
<dbReference type="PANTHER" id="PTHR10151">
    <property type="entry name" value="ECTONUCLEOTIDE PYROPHOSPHATASE/PHOSPHODIESTERASE"/>
    <property type="match status" value="1"/>
</dbReference>
<dbReference type="Proteomes" id="UP001347796">
    <property type="component" value="Unassembled WGS sequence"/>
</dbReference>
<comment type="caution">
    <text evidence="2">The sequence shown here is derived from an EMBL/GenBank/DDBJ whole genome shotgun (WGS) entry which is preliminary data.</text>
</comment>
<accession>A0AAN8JLP1</accession>
<organism evidence="2 3">
    <name type="scientific">Patella caerulea</name>
    <name type="common">Rayed Mediterranean limpet</name>
    <dbReference type="NCBI Taxonomy" id="87958"/>
    <lineage>
        <taxon>Eukaryota</taxon>
        <taxon>Metazoa</taxon>
        <taxon>Spiralia</taxon>
        <taxon>Lophotrochozoa</taxon>
        <taxon>Mollusca</taxon>
        <taxon>Gastropoda</taxon>
        <taxon>Patellogastropoda</taxon>
        <taxon>Patelloidea</taxon>
        <taxon>Patellidae</taxon>
        <taxon>Patella</taxon>
    </lineage>
</organism>
<dbReference type="GO" id="GO:0016787">
    <property type="term" value="F:hydrolase activity"/>
    <property type="evidence" value="ECO:0007669"/>
    <property type="project" value="UniProtKB-ARBA"/>
</dbReference>
<protein>
    <submittedName>
        <fullName evidence="2">Uncharacterized protein</fullName>
    </submittedName>
</protein>